<evidence type="ECO:0000256" key="4">
    <source>
        <dbReference type="SAM" id="MobiDB-lite"/>
    </source>
</evidence>
<dbReference type="Proteomes" id="UP000054217">
    <property type="component" value="Unassembled WGS sequence"/>
</dbReference>
<reference evidence="6 7" key="1">
    <citation type="submission" date="2014-04" db="EMBL/GenBank/DDBJ databases">
        <authorList>
            <consortium name="DOE Joint Genome Institute"/>
            <person name="Kuo A."/>
            <person name="Kohler A."/>
            <person name="Costa M.D."/>
            <person name="Nagy L.G."/>
            <person name="Floudas D."/>
            <person name="Copeland A."/>
            <person name="Barry K.W."/>
            <person name="Cichocki N."/>
            <person name="Veneault-Fourrey C."/>
            <person name="LaButti K."/>
            <person name="Lindquist E.A."/>
            <person name="Lipzen A."/>
            <person name="Lundell T."/>
            <person name="Morin E."/>
            <person name="Murat C."/>
            <person name="Sun H."/>
            <person name="Tunlid A."/>
            <person name="Henrissat B."/>
            <person name="Grigoriev I.V."/>
            <person name="Hibbett D.S."/>
            <person name="Martin F."/>
            <person name="Nordberg H.P."/>
            <person name="Cantor M.N."/>
            <person name="Hua S.X."/>
        </authorList>
    </citation>
    <scope>NUCLEOTIDE SEQUENCE [LARGE SCALE GENOMIC DNA]</scope>
    <source>
        <strain evidence="6 7">Marx 270</strain>
    </source>
</reference>
<protein>
    <recommendedName>
        <fullName evidence="5">Ubiquitin-like protease family profile domain-containing protein</fullName>
    </recommendedName>
</protein>
<feature type="region of interest" description="Disordered" evidence="4">
    <location>
        <begin position="1"/>
        <end position="33"/>
    </location>
</feature>
<gene>
    <name evidence="6" type="ORF">M404DRAFT_30479</name>
</gene>
<reference evidence="7" key="2">
    <citation type="submission" date="2015-01" db="EMBL/GenBank/DDBJ databases">
        <title>Evolutionary Origins and Diversification of the Mycorrhizal Mutualists.</title>
        <authorList>
            <consortium name="DOE Joint Genome Institute"/>
            <consortium name="Mycorrhizal Genomics Consortium"/>
            <person name="Kohler A."/>
            <person name="Kuo A."/>
            <person name="Nagy L.G."/>
            <person name="Floudas D."/>
            <person name="Copeland A."/>
            <person name="Barry K.W."/>
            <person name="Cichocki N."/>
            <person name="Veneault-Fourrey C."/>
            <person name="LaButti K."/>
            <person name="Lindquist E.A."/>
            <person name="Lipzen A."/>
            <person name="Lundell T."/>
            <person name="Morin E."/>
            <person name="Murat C."/>
            <person name="Riley R."/>
            <person name="Ohm R."/>
            <person name="Sun H."/>
            <person name="Tunlid A."/>
            <person name="Henrissat B."/>
            <person name="Grigoriev I.V."/>
            <person name="Hibbett D.S."/>
            <person name="Martin F."/>
        </authorList>
    </citation>
    <scope>NUCLEOTIDE SEQUENCE [LARGE SCALE GENOMIC DNA]</scope>
    <source>
        <strain evidence="7">Marx 270</strain>
    </source>
</reference>
<dbReference type="GO" id="GO:0006508">
    <property type="term" value="P:proteolysis"/>
    <property type="evidence" value="ECO:0007669"/>
    <property type="project" value="UniProtKB-KW"/>
</dbReference>
<dbReference type="InterPro" id="IPR038765">
    <property type="entry name" value="Papain-like_cys_pep_sf"/>
</dbReference>
<comment type="similarity">
    <text evidence="1">Belongs to the peptidase C48 family.</text>
</comment>
<dbReference type="InterPro" id="IPR040521">
    <property type="entry name" value="KDZ"/>
</dbReference>
<dbReference type="PANTHER" id="PTHR33096:SF1">
    <property type="entry name" value="CXC1-LIKE CYSTEINE CLUSTER ASSOCIATED WITH KDZ TRANSPOSASES DOMAIN-CONTAINING PROTEIN"/>
    <property type="match status" value="1"/>
</dbReference>
<dbReference type="Gene3D" id="3.40.395.10">
    <property type="entry name" value="Adenoviral Proteinase, Chain A"/>
    <property type="match status" value="1"/>
</dbReference>
<dbReference type="SUPFAM" id="SSF54001">
    <property type="entry name" value="Cysteine proteinases"/>
    <property type="match status" value="1"/>
</dbReference>
<dbReference type="GO" id="GO:0019783">
    <property type="term" value="F:ubiquitin-like protein peptidase activity"/>
    <property type="evidence" value="ECO:0007669"/>
    <property type="project" value="UniProtKB-ARBA"/>
</dbReference>
<dbReference type="HOGENOM" id="CLU_004552_0_0_1"/>
<dbReference type="InterPro" id="IPR003653">
    <property type="entry name" value="Peptidase_C48_C"/>
</dbReference>
<evidence type="ECO:0000313" key="7">
    <source>
        <dbReference type="Proteomes" id="UP000054217"/>
    </source>
</evidence>
<evidence type="ECO:0000259" key="5">
    <source>
        <dbReference type="PROSITE" id="PS50600"/>
    </source>
</evidence>
<evidence type="ECO:0000313" key="6">
    <source>
        <dbReference type="EMBL" id="KIN99430.1"/>
    </source>
</evidence>
<dbReference type="PROSITE" id="PS50600">
    <property type="entry name" value="ULP_PROTEASE"/>
    <property type="match status" value="1"/>
</dbReference>
<dbReference type="Pfam" id="PF02902">
    <property type="entry name" value="Peptidase_C48"/>
    <property type="match status" value="1"/>
</dbReference>
<keyword evidence="2" id="KW-0645">Protease</keyword>
<organism evidence="6 7">
    <name type="scientific">Pisolithus tinctorius Marx 270</name>
    <dbReference type="NCBI Taxonomy" id="870435"/>
    <lineage>
        <taxon>Eukaryota</taxon>
        <taxon>Fungi</taxon>
        <taxon>Dikarya</taxon>
        <taxon>Basidiomycota</taxon>
        <taxon>Agaricomycotina</taxon>
        <taxon>Agaricomycetes</taxon>
        <taxon>Agaricomycetidae</taxon>
        <taxon>Boletales</taxon>
        <taxon>Sclerodermatineae</taxon>
        <taxon>Pisolithaceae</taxon>
        <taxon>Pisolithus</taxon>
    </lineage>
</organism>
<feature type="region of interest" description="Disordered" evidence="4">
    <location>
        <begin position="61"/>
        <end position="83"/>
    </location>
</feature>
<feature type="domain" description="Ubiquitin-like protease family profile" evidence="5">
    <location>
        <begin position="921"/>
        <end position="1094"/>
    </location>
</feature>
<dbReference type="PANTHER" id="PTHR33096">
    <property type="entry name" value="CXC2 DOMAIN-CONTAINING PROTEIN"/>
    <property type="match status" value="1"/>
</dbReference>
<keyword evidence="3" id="KW-0378">Hydrolase</keyword>
<evidence type="ECO:0000256" key="1">
    <source>
        <dbReference type="ARBA" id="ARBA00005234"/>
    </source>
</evidence>
<dbReference type="AlphaFoldDB" id="A0A0C3NVK3"/>
<dbReference type="EMBL" id="KN832005">
    <property type="protein sequence ID" value="KIN99430.1"/>
    <property type="molecule type" value="Genomic_DNA"/>
</dbReference>
<accession>A0A0C3NVK3</accession>
<dbReference type="Pfam" id="PF18758">
    <property type="entry name" value="KDZ"/>
    <property type="match status" value="1"/>
</dbReference>
<dbReference type="GO" id="GO:0008234">
    <property type="term" value="F:cysteine-type peptidase activity"/>
    <property type="evidence" value="ECO:0007669"/>
    <property type="project" value="InterPro"/>
</dbReference>
<evidence type="ECO:0000256" key="2">
    <source>
        <dbReference type="ARBA" id="ARBA00022670"/>
    </source>
</evidence>
<proteinExistence type="inferred from homology"/>
<keyword evidence="7" id="KW-1185">Reference proteome</keyword>
<evidence type="ECO:0000256" key="3">
    <source>
        <dbReference type="ARBA" id="ARBA00022801"/>
    </source>
</evidence>
<feature type="compositionally biased region" description="Polar residues" evidence="4">
    <location>
        <begin position="61"/>
        <end position="71"/>
    </location>
</feature>
<dbReference type="STRING" id="870435.A0A0C3NVK3"/>
<dbReference type="InParanoid" id="A0A0C3NVK3"/>
<feature type="compositionally biased region" description="Polar residues" evidence="4">
    <location>
        <begin position="10"/>
        <end position="25"/>
    </location>
</feature>
<dbReference type="OrthoDB" id="3253684at2759"/>
<sequence>MHPHPGTRRSLPSTSFGLGQHFSSPTKRHNKRKTQTNVIIPGQSAKWQCLLQQLSDLLNHKSSPSPLSTINSPPPEPTIPDALDDTDTIQHSGDELSPKDVADYSMPSVAVDRLYDNWMAVIPTIIEPYLQYMAETVGKPLITYDKPLSGCQAGCELKHSSLLCLYFDRFATVTVLSCVCTSLPQLLLHSGLFPTAPSQPRLAVSVELLAFYRALFERSCDSINALASALNAHYERRGFWMTTREYGTQGGVIRDPFRRSIGNAVQWYNILQVHIERRAESIIKRCRQTVLDHLNHTQSAQQPSFTAIPPSSKQFSLSQCASILVQRCPACFAGRTFGWPLSGGGDIHIALDGNFHHRHWHSAGSCPAFYDPAYFIPKVQVDNVGCRIERVHKRPPRQWRVEVPDEAIDQCEASYEAADGNKQKATMDCFDDTGIMALICCHDIPLFFANIDTPGEQQKYSVALLEHLFSHLPATATVVALYDIGCVLARSLDKFEILDNEIADLEVADRALQAARAIIEKDATEDTLAALESLERSHDRLLNKVDLLYASLNIHDKFPELNGIDMEFIRMLLLACDLKINIRKQAIGSFFEWDKLDRTVGGKQKALGSIAEPSTRCRNADHFFLGTKLHQQTRKAIAKCQPALMSAIRKFNMYCERLAKLYDASSGIPLPSPLPTKLAELRNDQSLFEDVWITPSIGEIPQWLQDSDVREGIRAVLKTDCCLEEQHCLGMEADNMCRWFGSELCAVELAIRQPENSMYSLVLQQHRESLAKMQERWPMPLASTVHYASQARSAQAISTSLAGTPAPLELRWLPPIQCDVSADGLSEADSTLPLTDVDAGEHVLDPDQTAFTDILEDVPSNADEDGLSNDDEDQKTHNVNLVWEIPFIPVVDMINVHNDLPLVCGVYARRVRQSQDGFPRYIFELDDYERLASPTGLLNDSCINGCAALLYSEFLSLNAAWCAILSTHDLPCIQYHAEDNILWRNTSRTCYWEKPIWILPIHRPSPAGHWVVCIVKFTSKQILLFDSLAEQKPWKRDVKDIAHLVTRLSLIASKRLGIPRRDFGSWSAHPIALGPLQSNGYDCGLWVLAQVTAVLRGCNITNLRKADMRDFRRYLQCLILRIPV</sequence>
<name>A0A0C3NVK3_PISTI</name>